<keyword evidence="1" id="KW-0732">Signal</keyword>
<dbReference type="STRING" id="596152.DesU5LDRAFT_3907"/>
<accession>I2Q6W2</accession>
<name>I2Q6W2_9BACT</name>
<evidence type="ECO:0000256" key="1">
    <source>
        <dbReference type="SAM" id="SignalP"/>
    </source>
</evidence>
<dbReference type="eggNOG" id="ENOG50318MA">
    <property type="taxonomic scope" value="Bacteria"/>
</dbReference>
<reference evidence="2" key="1">
    <citation type="submission" date="2011-11" db="EMBL/GenBank/DDBJ databases">
        <title>Improved High-Quality Draft sequence of Desulfovibrio sp. U5L.</title>
        <authorList>
            <consortium name="US DOE Joint Genome Institute"/>
            <person name="Lucas S."/>
            <person name="Han J."/>
            <person name="Lapidus A."/>
            <person name="Cheng J.-F."/>
            <person name="Goodwin L."/>
            <person name="Pitluck S."/>
            <person name="Peters L."/>
            <person name="Ovchinnikova G."/>
            <person name="Held B."/>
            <person name="Detter J.C."/>
            <person name="Han C."/>
            <person name="Tapia R."/>
            <person name="Land M."/>
            <person name="Hauser L."/>
            <person name="Kyrpides N."/>
            <person name="Ivanova N."/>
            <person name="Pagani I."/>
            <person name="Gabster J."/>
            <person name="Walker C."/>
            <person name="Stolyar S."/>
            <person name="Stahl D."/>
            <person name="Arkin A."/>
            <person name="Dehal P."/>
            <person name="Hazen T."/>
            <person name="Woyke T."/>
        </authorList>
    </citation>
    <scope>NUCLEOTIDE SEQUENCE [LARGE SCALE GENOMIC DNA]</scope>
    <source>
        <strain evidence="2">U5L</strain>
    </source>
</reference>
<dbReference type="EMBL" id="JH600068">
    <property type="protein sequence ID" value="EIG55518.1"/>
    <property type="molecule type" value="Genomic_DNA"/>
</dbReference>
<organism evidence="2">
    <name type="scientific">Desulfovibrio sp. U5L</name>
    <dbReference type="NCBI Taxonomy" id="596152"/>
    <lineage>
        <taxon>Bacteria</taxon>
        <taxon>Pseudomonadati</taxon>
        <taxon>Thermodesulfobacteriota</taxon>
        <taxon>Desulfovibrionia</taxon>
        <taxon>Desulfovibrionales</taxon>
        <taxon>Desulfovibrionaceae</taxon>
        <taxon>Desulfovibrio</taxon>
    </lineage>
</organism>
<dbReference type="AlphaFoldDB" id="I2Q6W2"/>
<protein>
    <submittedName>
        <fullName evidence="2">Uncharacterized protein</fullName>
    </submittedName>
</protein>
<dbReference type="OrthoDB" id="5455750at2"/>
<gene>
    <name evidence="2" type="ORF">DesU5LDRAFT_3907</name>
</gene>
<sequence>MMFRSFVAAVVLIVASATMCFAYSDEVKWLRNQSFKACPNYYVWRLVDNYFPDARWDAGWSDEGDYIVNVRGGMSFKGQNVKALLQFTIDPKRGKFDMNALEFNGHPQSKEMRVELIKAMCQDVR</sequence>
<feature type="chain" id="PRO_5003664439" evidence="1">
    <location>
        <begin position="23"/>
        <end position="125"/>
    </location>
</feature>
<proteinExistence type="predicted"/>
<evidence type="ECO:0000313" key="2">
    <source>
        <dbReference type="EMBL" id="EIG55518.1"/>
    </source>
</evidence>
<feature type="signal peptide" evidence="1">
    <location>
        <begin position="1"/>
        <end position="22"/>
    </location>
</feature>
<dbReference type="HOGENOM" id="CLU_1989075_0_0_7"/>